<comment type="caution">
    <text evidence="2">The sequence shown here is derived from an EMBL/GenBank/DDBJ whole genome shotgun (WGS) entry which is preliminary data.</text>
</comment>
<dbReference type="Pfam" id="PF05050">
    <property type="entry name" value="Methyltransf_21"/>
    <property type="match status" value="1"/>
</dbReference>
<dbReference type="EMBL" id="JBHULU010000021">
    <property type="protein sequence ID" value="MFD2515670.1"/>
    <property type="molecule type" value="Genomic_DNA"/>
</dbReference>
<dbReference type="Gene3D" id="3.40.50.150">
    <property type="entry name" value="Vaccinia Virus protein VP39"/>
    <property type="match status" value="2"/>
</dbReference>
<organism evidence="2 3">
    <name type="scientific">Pontibacter locisalis</name>
    <dbReference type="NCBI Taxonomy" id="1719035"/>
    <lineage>
        <taxon>Bacteria</taxon>
        <taxon>Pseudomonadati</taxon>
        <taxon>Bacteroidota</taxon>
        <taxon>Cytophagia</taxon>
        <taxon>Cytophagales</taxon>
        <taxon>Hymenobacteraceae</taxon>
        <taxon>Pontibacter</taxon>
    </lineage>
</organism>
<evidence type="ECO:0000313" key="2">
    <source>
        <dbReference type="EMBL" id="MFD2515670.1"/>
    </source>
</evidence>
<dbReference type="GO" id="GO:0032259">
    <property type="term" value="P:methylation"/>
    <property type="evidence" value="ECO:0007669"/>
    <property type="project" value="UniProtKB-KW"/>
</dbReference>
<proteinExistence type="predicted"/>
<dbReference type="Proteomes" id="UP001597544">
    <property type="component" value="Unassembled WGS sequence"/>
</dbReference>
<dbReference type="SUPFAM" id="SSF53335">
    <property type="entry name" value="S-adenosyl-L-methionine-dependent methyltransferases"/>
    <property type="match status" value="1"/>
</dbReference>
<sequence>MFTKLLKAKFNLLVDSGYKKKLRQDILSYYAQVPEEELTSEQKEALHFLRHNRLHVFPHSFTEKYKNKEVEVILDKFLGLRYINHEGKKLYFKRSWGVRKIKRSYTYLLLEQDPKSPHLYLTDKYTIAEGDVIVDAGAAEGNFSLSVVEKAKKLYLFETDSEWIEALEATFAPWKEKVEIVNKFVSDKNDEQHVSLDHFFEEKGTVDFIKADVEGAEADLLTGTQTLLKTTPHLKVAITTYHKQQDEEEIAAVLKDYGFRTSYSDGYMIFMYDENIRPPYFRRGLIRAEK</sequence>
<gene>
    <name evidence="2" type="ORF">ACFSRY_17490</name>
</gene>
<accession>A0ABW5IQK8</accession>
<dbReference type="GO" id="GO:0008168">
    <property type="term" value="F:methyltransferase activity"/>
    <property type="evidence" value="ECO:0007669"/>
    <property type="project" value="UniProtKB-KW"/>
</dbReference>
<reference evidence="3" key="1">
    <citation type="journal article" date="2019" name="Int. J. Syst. Evol. Microbiol.">
        <title>The Global Catalogue of Microorganisms (GCM) 10K type strain sequencing project: providing services to taxonomists for standard genome sequencing and annotation.</title>
        <authorList>
            <consortium name="The Broad Institute Genomics Platform"/>
            <consortium name="The Broad Institute Genome Sequencing Center for Infectious Disease"/>
            <person name="Wu L."/>
            <person name="Ma J."/>
        </authorList>
    </citation>
    <scope>NUCLEOTIDE SEQUENCE [LARGE SCALE GENOMIC DNA]</scope>
    <source>
        <strain evidence="3">KCTC 42498</strain>
    </source>
</reference>
<feature type="domain" description="Methyltransferase FkbM" evidence="1">
    <location>
        <begin position="110"/>
        <end position="260"/>
    </location>
</feature>
<dbReference type="RefSeq" id="WP_377510867.1">
    <property type="nucleotide sequence ID" value="NZ_JBHULU010000021.1"/>
</dbReference>
<keyword evidence="2" id="KW-0489">Methyltransferase</keyword>
<name>A0ABW5IQK8_9BACT</name>
<evidence type="ECO:0000313" key="3">
    <source>
        <dbReference type="Proteomes" id="UP001597544"/>
    </source>
</evidence>
<protein>
    <submittedName>
        <fullName evidence="2">FkbM family methyltransferase</fullName>
    </submittedName>
</protein>
<keyword evidence="2" id="KW-0808">Transferase</keyword>
<dbReference type="InterPro" id="IPR029063">
    <property type="entry name" value="SAM-dependent_MTases_sf"/>
</dbReference>
<evidence type="ECO:0000259" key="1">
    <source>
        <dbReference type="Pfam" id="PF05050"/>
    </source>
</evidence>
<keyword evidence="3" id="KW-1185">Reference proteome</keyword>
<dbReference type="InterPro" id="IPR006342">
    <property type="entry name" value="FkbM_mtfrase"/>
</dbReference>